<evidence type="ECO:0000256" key="5">
    <source>
        <dbReference type="ARBA" id="ARBA00023004"/>
    </source>
</evidence>
<dbReference type="GO" id="GO:0051539">
    <property type="term" value="F:4 iron, 4 sulfur cluster binding"/>
    <property type="evidence" value="ECO:0007669"/>
    <property type="project" value="UniProtKB-KW"/>
</dbReference>
<keyword evidence="2" id="KW-0004">4Fe-4S</keyword>
<dbReference type="Pfam" id="PF04055">
    <property type="entry name" value="Radical_SAM"/>
    <property type="match status" value="1"/>
</dbReference>
<feature type="domain" description="Radical SAM core" evidence="7">
    <location>
        <begin position="23"/>
        <end position="263"/>
    </location>
</feature>
<evidence type="ECO:0000256" key="4">
    <source>
        <dbReference type="ARBA" id="ARBA00022723"/>
    </source>
</evidence>
<dbReference type="PROSITE" id="PS51918">
    <property type="entry name" value="RADICAL_SAM"/>
    <property type="match status" value="1"/>
</dbReference>
<dbReference type="InterPro" id="IPR032432">
    <property type="entry name" value="Radical_SAM_C"/>
</dbReference>
<dbReference type="AlphaFoldDB" id="A0A9D2L4H5"/>
<dbReference type="SFLD" id="SFLDG01091">
    <property type="entry name" value="uncharacterized_CHP01210-like"/>
    <property type="match status" value="1"/>
</dbReference>
<dbReference type="SUPFAM" id="SSF102114">
    <property type="entry name" value="Radical SAM enzymes"/>
    <property type="match status" value="1"/>
</dbReference>
<proteinExistence type="predicted"/>
<dbReference type="PANTHER" id="PTHR11135:SF1">
    <property type="entry name" value="PROTEIN YHCC"/>
    <property type="match status" value="1"/>
</dbReference>
<dbReference type="SFLD" id="SFLDS00029">
    <property type="entry name" value="Radical_SAM"/>
    <property type="match status" value="1"/>
</dbReference>
<protein>
    <submittedName>
        <fullName evidence="8">TIGR01212 family radical SAM protein</fullName>
    </submittedName>
</protein>
<dbReference type="Gene3D" id="3.80.30.20">
    <property type="entry name" value="tm_1862 like domain"/>
    <property type="match status" value="1"/>
</dbReference>
<dbReference type="InterPro" id="IPR039661">
    <property type="entry name" value="ELP3"/>
</dbReference>
<dbReference type="SMART" id="SM00729">
    <property type="entry name" value="Elp3"/>
    <property type="match status" value="1"/>
</dbReference>
<evidence type="ECO:0000313" key="8">
    <source>
        <dbReference type="EMBL" id="HJA99052.1"/>
    </source>
</evidence>
<dbReference type="InterPro" id="IPR007197">
    <property type="entry name" value="rSAM"/>
</dbReference>
<dbReference type="Pfam" id="PF16199">
    <property type="entry name" value="Radical_SAM_C"/>
    <property type="match status" value="1"/>
</dbReference>
<sequence length="323" mass="36927">MKRIHPWGDDRPIYSYAAYCRERFGEKVRKIAIDAGFSCPNRDGTIGSEGCAFCDNRAFTPSYCSPRKSITEQIDEGIRFNTVRGKDEGIRLAYFQSYSNTYGPIDRLRACYTEALAHPRISGLIVGTRPDCVDERKLDLLASLAESHYLSVEYGIESTFDETLRAVRRGHDFETARRAVEQSAARGLHVGAHFILGLPGEDDRMLIEQTDRINALPIASVKFHQLQLIEGTALAREYDVCPERFTLRSVDEYLDLVVEILRRLRPDIVVERIVSEVPARYHHLTPWERTRGTTLWALLEKRMIGRNVFQGEKNCTFAPLKRL</sequence>
<keyword evidence="4" id="KW-0479">Metal-binding</keyword>
<comment type="cofactor">
    <cofactor evidence="1">
        <name>[4Fe-4S] cluster</name>
        <dbReference type="ChEBI" id="CHEBI:49883"/>
    </cofactor>
</comment>
<dbReference type="NCBIfam" id="TIGR01212">
    <property type="entry name" value="TIGR01212 family radical SAM protein"/>
    <property type="match status" value="1"/>
</dbReference>
<dbReference type="PANTHER" id="PTHR11135">
    <property type="entry name" value="HISTONE ACETYLTRANSFERASE-RELATED"/>
    <property type="match status" value="1"/>
</dbReference>
<evidence type="ECO:0000259" key="7">
    <source>
        <dbReference type="PROSITE" id="PS51918"/>
    </source>
</evidence>
<evidence type="ECO:0000256" key="3">
    <source>
        <dbReference type="ARBA" id="ARBA00022691"/>
    </source>
</evidence>
<gene>
    <name evidence="8" type="ORF">H9779_05570</name>
</gene>
<keyword evidence="6" id="KW-0411">Iron-sulfur</keyword>
<dbReference type="EMBL" id="DWYR01000013">
    <property type="protein sequence ID" value="HJA99052.1"/>
    <property type="molecule type" value="Genomic_DNA"/>
</dbReference>
<reference evidence="8" key="1">
    <citation type="journal article" date="2021" name="PeerJ">
        <title>Extensive microbial diversity within the chicken gut microbiome revealed by metagenomics and culture.</title>
        <authorList>
            <person name="Gilroy R."/>
            <person name="Ravi A."/>
            <person name="Getino M."/>
            <person name="Pursley I."/>
            <person name="Horton D.L."/>
            <person name="Alikhan N.F."/>
            <person name="Baker D."/>
            <person name="Gharbi K."/>
            <person name="Hall N."/>
            <person name="Watson M."/>
            <person name="Adriaenssens E.M."/>
            <person name="Foster-Nyarko E."/>
            <person name="Jarju S."/>
            <person name="Secka A."/>
            <person name="Antonio M."/>
            <person name="Oren A."/>
            <person name="Chaudhuri R.R."/>
            <person name="La Ragione R."/>
            <person name="Hildebrand F."/>
            <person name="Pallen M.J."/>
        </authorList>
    </citation>
    <scope>NUCLEOTIDE SEQUENCE</scope>
    <source>
        <strain evidence="8">CHK169-11906</strain>
    </source>
</reference>
<dbReference type="InterPro" id="IPR006638">
    <property type="entry name" value="Elp3/MiaA/NifB-like_rSAM"/>
</dbReference>
<dbReference type="InterPro" id="IPR023404">
    <property type="entry name" value="rSAM_horseshoe"/>
</dbReference>
<name>A0A9D2L4H5_9BACT</name>
<reference evidence="8" key="2">
    <citation type="submission" date="2021-04" db="EMBL/GenBank/DDBJ databases">
        <authorList>
            <person name="Gilroy R."/>
        </authorList>
    </citation>
    <scope>NUCLEOTIDE SEQUENCE</scope>
    <source>
        <strain evidence="8">CHK169-11906</strain>
    </source>
</reference>
<evidence type="ECO:0000256" key="1">
    <source>
        <dbReference type="ARBA" id="ARBA00001966"/>
    </source>
</evidence>
<dbReference type="InterPro" id="IPR058240">
    <property type="entry name" value="rSAM_sf"/>
</dbReference>
<keyword evidence="3" id="KW-0949">S-adenosyl-L-methionine</keyword>
<dbReference type="InterPro" id="IPR005911">
    <property type="entry name" value="YhcC-like"/>
</dbReference>
<dbReference type="Proteomes" id="UP000824259">
    <property type="component" value="Unassembled WGS sequence"/>
</dbReference>
<dbReference type="GO" id="GO:0046872">
    <property type="term" value="F:metal ion binding"/>
    <property type="evidence" value="ECO:0007669"/>
    <property type="project" value="UniProtKB-KW"/>
</dbReference>
<comment type="caution">
    <text evidence="8">The sequence shown here is derived from an EMBL/GenBank/DDBJ whole genome shotgun (WGS) entry which is preliminary data.</text>
</comment>
<dbReference type="SFLD" id="SFLDG01086">
    <property type="entry name" value="elongater_protein-like"/>
    <property type="match status" value="1"/>
</dbReference>
<evidence type="ECO:0000256" key="6">
    <source>
        <dbReference type="ARBA" id="ARBA00023014"/>
    </source>
</evidence>
<dbReference type="GO" id="GO:0003824">
    <property type="term" value="F:catalytic activity"/>
    <property type="evidence" value="ECO:0007669"/>
    <property type="project" value="InterPro"/>
</dbReference>
<organism evidence="8 9">
    <name type="scientific">Candidatus Alistipes avicola</name>
    <dbReference type="NCBI Taxonomy" id="2838432"/>
    <lineage>
        <taxon>Bacteria</taxon>
        <taxon>Pseudomonadati</taxon>
        <taxon>Bacteroidota</taxon>
        <taxon>Bacteroidia</taxon>
        <taxon>Bacteroidales</taxon>
        <taxon>Rikenellaceae</taxon>
        <taxon>Alistipes</taxon>
    </lineage>
</organism>
<accession>A0A9D2L4H5</accession>
<evidence type="ECO:0000256" key="2">
    <source>
        <dbReference type="ARBA" id="ARBA00022485"/>
    </source>
</evidence>
<evidence type="ECO:0000313" key="9">
    <source>
        <dbReference type="Proteomes" id="UP000824259"/>
    </source>
</evidence>
<keyword evidence="5" id="KW-0408">Iron</keyword>